<dbReference type="Pfam" id="PF12848">
    <property type="entry name" value="ABC_tran_Xtn"/>
    <property type="match status" value="1"/>
</dbReference>
<dbReference type="CDD" id="cd03221">
    <property type="entry name" value="ABCF_EF-3"/>
    <property type="match status" value="2"/>
</dbReference>
<dbReference type="GO" id="GO:0005524">
    <property type="term" value="F:ATP binding"/>
    <property type="evidence" value="ECO:0007669"/>
    <property type="project" value="UniProtKB-KW"/>
</dbReference>
<dbReference type="Gene3D" id="3.40.50.300">
    <property type="entry name" value="P-loop containing nucleotide triphosphate hydrolases"/>
    <property type="match status" value="2"/>
</dbReference>
<evidence type="ECO:0000256" key="3">
    <source>
        <dbReference type="SAM" id="Coils"/>
    </source>
</evidence>
<dbReference type="InterPro" id="IPR003439">
    <property type="entry name" value="ABC_transporter-like_ATP-bd"/>
</dbReference>
<name>A0A840I780_9ACTN</name>
<evidence type="ECO:0000256" key="2">
    <source>
        <dbReference type="ARBA" id="ARBA00022840"/>
    </source>
</evidence>
<dbReference type="InterPro" id="IPR051309">
    <property type="entry name" value="ABCF_ATPase"/>
</dbReference>
<dbReference type="PROSITE" id="PS00211">
    <property type="entry name" value="ABC_TRANSPORTER_1"/>
    <property type="match status" value="1"/>
</dbReference>
<dbReference type="AlphaFoldDB" id="A0A840I780"/>
<dbReference type="InterPro" id="IPR032781">
    <property type="entry name" value="ABC_tran_Xtn"/>
</dbReference>
<organism evidence="6 7">
    <name type="scientific">Conexibacter arvalis</name>
    <dbReference type="NCBI Taxonomy" id="912552"/>
    <lineage>
        <taxon>Bacteria</taxon>
        <taxon>Bacillati</taxon>
        <taxon>Actinomycetota</taxon>
        <taxon>Thermoleophilia</taxon>
        <taxon>Solirubrobacterales</taxon>
        <taxon>Conexibacteraceae</taxon>
        <taxon>Conexibacter</taxon>
    </lineage>
</organism>
<evidence type="ECO:0000256" key="4">
    <source>
        <dbReference type="SAM" id="MobiDB-lite"/>
    </source>
</evidence>
<feature type="domain" description="ABC transporter" evidence="5">
    <location>
        <begin position="294"/>
        <end position="512"/>
    </location>
</feature>
<keyword evidence="1" id="KW-0547">Nucleotide-binding</keyword>
<dbReference type="PROSITE" id="PS50893">
    <property type="entry name" value="ABC_TRANSPORTER_2"/>
    <property type="match status" value="2"/>
</dbReference>
<feature type="region of interest" description="Disordered" evidence="4">
    <location>
        <begin position="507"/>
        <end position="544"/>
    </location>
</feature>
<dbReference type="GO" id="GO:0016887">
    <property type="term" value="F:ATP hydrolysis activity"/>
    <property type="evidence" value="ECO:0007669"/>
    <property type="project" value="InterPro"/>
</dbReference>
<feature type="domain" description="ABC transporter" evidence="5">
    <location>
        <begin position="9"/>
        <end position="230"/>
    </location>
</feature>
<dbReference type="InterPro" id="IPR027417">
    <property type="entry name" value="P-loop_NTPase"/>
</dbReference>
<sequence length="619" mass="66481">MAAAPRNLVNLKSASKGFAARTILDDVTLGVAAGDRIGIVGRNGHGKSTLLQLIAGTEQPDGGAVTRVNGLDAALLGQGDELDGAKTIRAELVDGRADHEWQADRRFRGVLDGLLGGVALDRFPQGLDTPIAPLSGGERRRIALARLLLGDPELLLLDEPTNHLDVEGIDWLARHLAGRRGSLVVITHDRWFLDAVCTHTWEVSDGAVHQYEGGYAAYTLARAERDRQEAARDARRRQLLRKELAWLRRGPPARTSKPKFRIEAANALIADEPDPRNTVELLRFSSARLGGKVLEAEEVTVSFGERTPLRRVTWRLGPGDRVALVGVNGSGKTTLMNVLGGELEPASGRVERGQTVRLAHLTQDAVELPGDRRVLESLEEVRGRIALADGRELTAGGLCDRFGFRGERARTLVRDLSGGERRRLQLMRLLMGEPNVLLLDEPTNDLDVDTLAALEDLLDEWPGTLVVVSHDRYFVERVCDDVYALGTDGSIRHLPGGIEQYVEQRRTAGGGAGGGGARGGRGGPGGGGASGRGGGNGASGKAGGEKAGAIIRAARKEVQRTERQLDRVAAREAALHEEMAAAATDHGRLRELNDQLAALAAEREQLEAAWLEASEALEG</sequence>
<dbReference type="SUPFAM" id="SSF52540">
    <property type="entry name" value="P-loop containing nucleoside triphosphate hydrolases"/>
    <property type="match status" value="2"/>
</dbReference>
<dbReference type="InterPro" id="IPR017871">
    <property type="entry name" value="ABC_transporter-like_CS"/>
</dbReference>
<accession>A0A840I780</accession>
<dbReference type="PANTHER" id="PTHR42855">
    <property type="entry name" value="ABC TRANSPORTER ATP-BINDING SUBUNIT"/>
    <property type="match status" value="1"/>
</dbReference>
<dbReference type="EMBL" id="JACHNU010000001">
    <property type="protein sequence ID" value="MBB4660739.1"/>
    <property type="molecule type" value="Genomic_DNA"/>
</dbReference>
<gene>
    <name evidence="6" type="ORF">BDZ31_000312</name>
</gene>
<dbReference type="RefSeq" id="WP_183338317.1">
    <property type="nucleotide sequence ID" value="NZ_JACHNU010000001.1"/>
</dbReference>
<reference evidence="6 7" key="1">
    <citation type="submission" date="2020-08" db="EMBL/GenBank/DDBJ databases">
        <title>Genomic Encyclopedia of Archaeal and Bacterial Type Strains, Phase II (KMG-II): from individual species to whole genera.</title>
        <authorList>
            <person name="Goeker M."/>
        </authorList>
    </citation>
    <scope>NUCLEOTIDE SEQUENCE [LARGE SCALE GENOMIC DNA]</scope>
    <source>
        <strain evidence="6 7">DSM 23288</strain>
    </source>
</reference>
<proteinExistence type="predicted"/>
<keyword evidence="2 6" id="KW-0067">ATP-binding</keyword>
<keyword evidence="3" id="KW-0175">Coiled coil</keyword>
<evidence type="ECO:0000313" key="6">
    <source>
        <dbReference type="EMBL" id="MBB4660739.1"/>
    </source>
</evidence>
<dbReference type="Pfam" id="PF00005">
    <property type="entry name" value="ABC_tran"/>
    <property type="match status" value="2"/>
</dbReference>
<dbReference type="InterPro" id="IPR003593">
    <property type="entry name" value="AAA+_ATPase"/>
</dbReference>
<dbReference type="SMART" id="SM00382">
    <property type="entry name" value="AAA"/>
    <property type="match status" value="2"/>
</dbReference>
<feature type="coiled-coil region" evidence="3">
    <location>
        <begin position="551"/>
        <end position="609"/>
    </location>
</feature>
<keyword evidence="7" id="KW-1185">Reference proteome</keyword>
<evidence type="ECO:0000313" key="7">
    <source>
        <dbReference type="Proteomes" id="UP000585272"/>
    </source>
</evidence>
<dbReference type="Proteomes" id="UP000585272">
    <property type="component" value="Unassembled WGS sequence"/>
</dbReference>
<evidence type="ECO:0000259" key="5">
    <source>
        <dbReference type="PROSITE" id="PS50893"/>
    </source>
</evidence>
<feature type="compositionally biased region" description="Gly residues" evidence="4">
    <location>
        <begin position="508"/>
        <end position="544"/>
    </location>
</feature>
<evidence type="ECO:0000256" key="1">
    <source>
        <dbReference type="ARBA" id="ARBA00022741"/>
    </source>
</evidence>
<comment type="caution">
    <text evidence="6">The sequence shown here is derived from an EMBL/GenBank/DDBJ whole genome shotgun (WGS) entry which is preliminary data.</text>
</comment>
<protein>
    <submittedName>
        <fullName evidence="6">ATP-binding cassette subfamily F protein uup</fullName>
    </submittedName>
</protein>
<dbReference type="PANTHER" id="PTHR42855:SF1">
    <property type="entry name" value="ABC TRANSPORTER DOMAIN-CONTAINING PROTEIN"/>
    <property type="match status" value="1"/>
</dbReference>